<keyword evidence="3" id="KW-1185">Reference proteome</keyword>
<evidence type="ECO:0000313" key="3">
    <source>
        <dbReference type="Proteomes" id="UP001226762"/>
    </source>
</evidence>
<dbReference type="EMBL" id="JANHAX010000007">
    <property type="protein sequence ID" value="MDQ2092156.1"/>
    <property type="molecule type" value="Genomic_DNA"/>
</dbReference>
<organism evidence="2 3">
    <name type="scientific">Marimonas arenosa</name>
    <dbReference type="NCBI Taxonomy" id="1795305"/>
    <lineage>
        <taxon>Bacteria</taxon>
        <taxon>Pseudomonadati</taxon>
        <taxon>Pseudomonadota</taxon>
        <taxon>Alphaproteobacteria</taxon>
        <taxon>Rhodobacterales</taxon>
        <taxon>Paracoccaceae</taxon>
        <taxon>Marimonas</taxon>
    </lineage>
</organism>
<dbReference type="Pfam" id="PF08240">
    <property type="entry name" value="ADH_N"/>
    <property type="match status" value="1"/>
</dbReference>
<dbReference type="SUPFAM" id="SSF50129">
    <property type="entry name" value="GroES-like"/>
    <property type="match status" value="1"/>
</dbReference>
<dbReference type="InterPro" id="IPR036291">
    <property type="entry name" value="NAD(P)-bd_dom_sf"/>
</dbReference>
<dbReference type="GO" id="GO:0016491">
    <property type="term" value="F:oxidoreductase activity"/>
    <property type="evidence" value="ECO:0007669"/>
    <property type="project" value="InterPro"/>
</dbReference>
<comment type="caution">
    <text evidence="2">The sequence shown here is derived from an EMBL/GenBank/DDBJ whole genome shotgun (WGS) entry which is preliminary data.</text>
</comment>
<dbReference type="Pfam" id="PF13602">
    <property type="entry name" value="ADH_zinc_N_2"/>
    <property type="match status" value="1"/>
</dbReference>
<evidence type="ECO:0000259" key="1">
    <source>
        <dbReference type="SMART" id="SM00829"/>
    </source>
</evidence>
<reference evidence="2" key="2">
    <citation type="submission" date="2023-02" db="EMBL/GenBank/DDBJ databases">
        <title>'Rhodoalgimonas zhirmunskyi' gen. nov., isolated from a red alga.</title>
        <authorList>
            <person name="Nedashkovskaya O.I."/>
            <person name="Otstavnykh N.Y."/>
            <person name="Bystritskaya E.P."/>
            <person name="Balabanova L.A."/>
            <person name="Isaeva M.P."/>
        </authorList>
    </citation>
    <scope>NUCLEOTIDE SEQUENCE</scope>
    <source>
        <strain evidence="2">KCTC 52189</strain>
    </source>
</reference>
<sequence length="314" mass="33520">MKAVICDRYGPPESLHLADVSVPDPGAGEVLVRVHCSTVNRTDTATLRGHPFFARAMTGWWRPRHRITGMDFAGVVERCGAGVERFAPGNRVFGMSPERFGAHAEFICVPQNGAVAVIPDPVPMDEAVICEGAWYASSTVKRLARGQSILIYGASGAIGTAAVQLARARGAHVTAVVGPRHLSLARDLGAGQVLDYTVEDFTAIGETFDVVMDAVGHTSYFACRSLLKPGGLYCATDLGPVWSNIWLAALRGGRVGVPFPTDAPGFVQDLAGLMQSGQVKGVFDRRFAVDDVIEAFRFVETGHKTGIVRLDLAA</sequence>
<dbReference type="Proteomes" id="UP001226762">
    <property type="component" value="Unassembled WGS sequence"/>
</dbReference>
<dbReference type="PANTHER" id="PTHR11695">
    <property type="entry name" value="ALCOHOL DEHYDROGENASE RELATED"/>
    <property type="match status" value="1"/>
</dbReference>
<evidence type="ECO:0000313" key="2">
    <source>
        <dbReference type="EMBL" id="MDQ2092156.1"/>
    </source>
</evidence>
<dbReference type="CDD" id="cd08267">
    <property type="entry name" value="MDR1"/>
    <property type="match status" value="1"/>
</dbReference>
<dbReference type="InterPro" id="IPR011032">
    <property type="entry name" value="GroES-like_sf"/>
</dbReference>
<dbReference type="InterPro" id="IPR013154">
    <property type="entry name" value="ADH-like_N"/>
</dbReference>
<dbReference type="SUPFAM" id="SSF51735">
    <property type="entry name" value="NAD(P)-binding Rossmann-fold domains"/>
    <property type="match status" value="1"/>
</dbReference>
<accession>A0AAE3WFN3</accession>
<dbReference type="Gene3D" id="3.90.180.10">
    <property type="entry name" value="Medium-chain alcohol dehydrogenases, catalytic domain"/>
    <property type="match status" value="1"/>
</dbReference>
<protein>
    <submittedName>
        <fullName evidence="2">NAD(P)-dependent alcohol dehydrogenase</fullName>
    </submittedName>
</protein>
<dbReference type="RefSeq" id="WP_306737458.1">
    <property type="nucleotide sequence ID" value="NZ_JANHAX010000007.1"/>
</dbReference>
<dbReference type="SMART" id="SM00829">
    <property type="entry name" value="PKS_ER"/>
    <property type="match status" value="1"/>
</dbReference>
<dbReference type="InterPro" id="IPR020843">
    <property type="entry name" value="ER"/>
</dbReference>
<dbReference type="AlphaFoldDB" id="A0AAE3WFN3"/>
<reference evidence="2" key="1">
    <citation type="submission" date="2022-07" db="EMBL/GenBank/DDBJ databases">
        <authorList>
            <person name="Otstavnykh N."/>
            <person name="Isaeva M."/>
            <person name="Bystritskaya E."/>
        </authorList>
    </citation>
    <scope>NUCLEOTIDE SEQUENCE</scope>
    <source>
        <strain evidence="2">KCTC 52189</strain>
    </source>
</reference>
<gene>
    <name evidence="2" type="ORF">NO357_19815</name>
</gene>
<dbReference type="PANTHER" id="PTHR11695:SF294">
    <property type="entry name" value="RETICULON-4-INTERACTING PROTEIN 1, MITOCHONDRIAL"/>
    <property type="match status" value="1"/>
</dbReference>
<dbReference type="InterPro" id="IPR050700">
    <property type="entry name" value="YIM1/Zinc_Alcohol_DH_Fams"/>
</dbReference>
<feature type="domain" description="Enoyl reductase (ER)" evidence="1">
    <location>
        <begin position="10"/>
        <end position="310"/>
    </location>
</feature>
<proteinExistence type="predicted"/>
<dbReference type="Gene3D" id="3.40.50.720">
    <property type="entry name" value="NAD(P)-binding Rossmann-like Domain"/>
    <property type="match status" value="1"/>
</dbReference>
<name>A0AAE3WFN3_9RHOB</name>